<evidence type="ECO:0000313" key="2">
    <source>
        <dbReference type="WBParaSite" id="HPLM_0001886001-mRNA-1"/>
    </source>
</evidence>
<organism evidence="2">
    <name type="scientific">Haemonchus placei</name>
    <name type="common">Barber's pole worm</name>
    <dbReference type="NCBI Taxonomy" id="6290"/>
    <lineage>
        <taxon>Eukaryota</taxon>
        <taxon>Metazoa</taxon>
        <taxon>Ecdysozoa</taxon>
        <taxon>Nematoda</taxon>
        <taxon>Chromadorea</taxon>
        <taxon>Rhabditida</taxon>
        <taxon>Rhabditina</taxon>
        <taxon>Rhabditomorpha</taxon>
        <taxon>Strongyloidea</taxon>
        <taxon>Trichostrongylidae</taxon>
        <taxon>Haemonchus</taxon>
    </lineage>
</organism>
<dbReference type="InterPro" id="IPR001304">
    <property type="entry name" value="C-type_lectin-like"/>
</dbReference>
<protein>
    <submittedName>
        <fullName evidence="2">C-type lectin domain-containing protein</fullName>
    </submittedName>
</protein>
<dbReference type="Pfam" id="PF00059">
    <property type="entry name" value="Lectin_C"/>
    <property type="match status" value="1"/>
</dbReference>
<dbReference type="PANTHER" id="PTHR22803">
    <property type="entry name" value="MANNOSE, PHOSPHOLIPASE, LECTIN RECEPTOR RELATED"/>
    <property type="match status" value="1"/>
</dbReference>
<dbReference type="AlphaFoldDB" id="A0A0N4X3B8"/>
<dbReference type="CDD" id="cd00037">
    <property type="entry name" value="CLECT"/>
    <property type="match status" value="1"/>
</dbReference>
<dbReference type="SUPFAM" id="SSF56436">
    <property type="entry name" value="C-type lectin-like"/>
    <property type="match status" value="1"/>
</dbReference>
<dbReference type="Gene3D" id="3.10.100.10">
    <property type="entry name" value="Mannose-Binding Protein A, subunit A"/>
    <property type="match status" value="1"/>
</dbReference>
<dbReference type="InterPro" id="IPR050111">
    <property type="entry name" value="C-type_lectin/snaclec_domain"/>
</dbReference>
<dbReference type="InterPro" id="IPR016186">
    <property type="entry name" value="C-type_lectin-like/link_sf"/>
</dbReference>
<proteinExistence type="predicted"/>
<reference evidence="2" key="1">
    <citation type="submission" date="2017-02" db="UniProtKB">
        <authorList>
            <consortium name="WormBaseParasite"/>
        </authorList>
    </citation>
    <scope>IDENTIFICATION</scope>
</reference>
<sequence>LKTIVNRACELFFRKEVVPLAQAFEGNNTFDEAEAKCVAEGGHLVSIHSDEENDFVYGTLHVARAISVLMTDLTRFICSSSSNLDISMTKMVSKDYRDFTWIGLGRLDWPKDDKWKWTDGTPVDYLNWAPAEPDNIQRKEHCSMESSSKYMLTNPPPTVSFPVTMPHDLKPSQLHLATPPYFFFFLAKNPRRSIDVLSKFTRRVLLQDAQFTSGTRSSRRTTIPSKM</sequence>
<dbReference type="SMART" id="SM00034">
    <property type="entry name" value="CLECT"/>
    <property type="match status" value="1"/>
</dbReference>
<dbReference type="PROSITE" id="PS50041">
    <property type="entry name" value="C_TYPE_LECTIN_2"/>
    <property type="match status" value="1"/>
</dbReference>
<evidence type="ECO:0000259" key="1">
    <source>
        <dbReference type="PROSITE" id="PS50041"/>
    </source>
</evidence>
<dbReference type="WBParaSite" id="HPLM_0001886001-mRNA-1">
    <property type="protein sequence ID" value="HPLM_0001886001-mRNA-1"/>
    <property type="gene ID" value="HPLM_0001886001"/>
</dbReference>
<accession>A0A0N4X3B8</accession>
<feature type="domain" description="C-type lectin" evidence="1">
    <location>
        <begin position="29"/>
        <end position="150"/>
    </location>
</feature>
<dbReference type="InterPro" id="IPR016187">
    <property type="entry name" value="CTDL_fold"/>
</dbReference>
<name>A0A0N4X3B8_HAEPC</name>